<dbReference type="GeneID" id="83176823"/>
<name>A0A9W9NBS9_9EURO</name>
<feature type="region of interest" description="Disordered" evidence="1">
    <location>
        <begin position="185"/>
        <end position="364"/>
    </location>
</feature>
<dbReference type="InterPro" id="IPR004354">
    <property type="entry name" value="Meiotic_Rec114"/>
</dbReference>
<accession>A0A9W9NBS9</accession>
<dbReference type="Pfam" id="PF03525">
    <property type="entry name" value="Meiotic_rec114"/>
    <property type="match status" value="1"/>
</dbReference>
<feature type="compositionally biased region" description="Polar residues" evidence="1">
    <location>
        <begin position="210"/>
        <end position="223"/>
    </location>
</feature>
<organism evidence="2 3">
    <name type="scientific">Penicillium cinerascens</name>
    <dbReference type="NCBI Taxonomy" id="70096"/>
    <lineage>
        <taxon>Eukaryota</taxon>
        <taxon>Fungi</taxon>
        <taxon>Dikarya</taxon>
        <taxon>Ascomycota</taxon>
        <taxon>Pezizomycotina</taxon>
        <taxon>Eurotiomycetes</taxon>
        <taxon>Eurotiomycetidae</taxon>
        <taxon>Eurotiales</taxon>
        <taxon>Aspergillaceae</taxon>
        <taxon>Penicillium</taxon>
    </lineage>
</organism>
<sequence length="453" mass="50342">MSSVPKQQIASQVARLPLVKFSHTTTSIDHSGPLSWIHINGHGGLVCLLDKFSGSPSTPSRLILRVLNNHGILEQFDLEHFVRIFSTYPQSVSNQSLSKPTFAVVVKSPCLAVKYAQSQTHVRRFQLKFFQDRDYYTALAILSEINCPLTEGSASTQTLQRPPSTCSWTSVPSVQLSTVNLKDVNNAMTPDSNAPGPFHSMAGYEPGLHRNSSQGSNATSVQENTRHIESESQYLEQGRASSRPVPSPAYHDEGQLNRMLPPRRELPFSKTGKRKSRADFSSNETASKQVLPQSSAEQPTNAAGSQRLDSLNENNAPSRQDSYIPDSQPQSQPLVSTQPDPTRKSPELPNIQPYPAAPNEQPRRTMVQIGSPEFPRADYNGDTTQLVQTQEYIPACPATSVEDRLEQYIASPSAERIAFLENWMCELIDDDKFLALCQDVEGTWRRFAFGKKR</sequence>
<reference evidence="2" key="1">
    <citation type="submission" date="2022-12" db="EMBL/GenBank/DDBJ databases">
        <authorList>
            <person name="Petersen C."/>
        </authorList>
    </citation>
    <scope>NUCLEOTIDE SEQUENCE</scope>
    <source>
        <strain evidence="2">IBT 15544</strain>
    </source>
</reference>
<dbReference type="Proteomes" id="UP001150904">
    <property type="component" value="Unassembled WGS sequence"/>
</dbReference>
<protein>
    <submittedName>
        <fullName evidence="2">Uncharacterized protein</fullName>
    </submittedName>
</protein>
<reference evidence="2" key="2">
    <citation type="journal article" date="2023" name="IMA Fungus">
        <title>Comparative genomic study of the Penicillium genus elucidates a diverse pangenome and 15 lateral gene transfer events.</title>
        <authorList>
            <person name="Petersen C."/>
            <person name="Sorensen T."/>
            <person name="Nielsen M.R."/>
            <person name="Sondergaard T.E."/>
            <person name="Sorensen J.L."/>
            <person name="Fitzpatrick D.A."/>
            <person name="Frisvad J.C."/>
            <person name="Nielsen K.L."/>
        </authorList>
    </citation>
    <scope>NUCLEOTIDE SEQUENCE</scope>
    <source>
        <strain evidence="2">IBT 15544</strain>
    </source>
</reference>
<gene>
    <name evidence="2" type="ORF">N7498_002460</name>
</gene>
<proteinExistence type="predicted"/>
<evidence type="ECO:0000256" key="1">
    <source>
        <dbReference type="SAM" id="MobiDB-lite"/>
    </source>
</evidence>
<feature type="compositionally biased region" description="Polar residues" evidence="1">
    <location>
        <begin position="279"/>
        <end position="340"/>
    </location>
</feature>
<evidence type="ECO:0000313" key="3">
    <source>
        <dbReference type="Proteomes" id="UP001150904"/>
    </source>
</evidence>
<dbReference type="EMBL" id="JAPQKR010000005">
    <property type="protein sequence ID" value="KAJ5216053.1"/>
    <property type="molecule type" value="Genomic_DNA"/>
</dbReference>
<keyword evidence="3" id="KW-1185">Reference proteome</keyword>
<dbReference type="OrthoDB" id="5360255at2759"/>
<dbReference type="GO" id="GO:0007131">
    <property type="term" value="P:reciprocal meiotic recombination"/>
    <property type="evidence" value="ECO:0007669"/>
    <property type="project" value="InterPro"/>
</dbReference>
<dbReference type="RefSeq" id="XP_058311866.1">
    <property type="nucleotide sequence ID" value="XM_058449522.1"/>
</dbReference>
<comment type="caution">
    <text evidence="2">The sequence shown here is derived from an EMBL/GenBank/DDBJ whole genome shotgun (WGS) entry which is preliminary data.</text>
</comment>
<evidence type="ECO:0000313" key="2">
    <source>
        <dbReference type="EMBL" id="KAJ5216053.1"/>
    </source>
</evidence>
<dbReference type="AlphaFoldDB" id="A0A9W9NBS9"/>